<dbReference type="GO" id="GO:0099041">
    <property type="term" value="P:vesicle tethering to Golgi"/>
    <property type="evidence" value="ECO:0007669"/>
    <property type="project" value="InterPro"/>
</dbReference>
<protein>
    <submittedName>
        <fullName evidence="2">Uncharacterized protein</fullName>
    </submittedName>
</protein>
<name>A0A8J6EG49_ELECQ</name>
<dbReference type="AlphaFoldDB" id="A0A8J6EG49"/>
<dbReference type="EMBL" id="WNTK01000815">
    <property type="protein sequence ID" value="KAG9468582.1"/>
    <property type="molecule type" value="Genomic_DNA"/>
</dbReference>
<reference evidence="2" key="1">
    <citation type="thesis" date="2020" institute="ProQuest LLC" country="789 East Eisenhower Parkway, Ann Arbor, MI, USA">
        <title>Comparative Genomics and Chromosome Evolution.</title>
        <authorList>
            <person name="Mudd A.B."/>
        </authorList>
    </citation>
    <scope>NUCLEOTIDE SEQUENCE</scope>
    <source>
        <strain evidence="2">HN-11 Male</strain>
        <tissue evidence="2">Kidney and liver</tissue>
    </source>
</reference>
<dbReference type="InterPro" id="IPR028280">
    <property type="entry name" value="Njmu-R1"/>
</dbReference>
<evidence type="ECO:0000313" key="3">
    <source>
        <dbReference type="Proteomes" id="UP000770717"/>
    </source>
</evidence>
<evidence type="ECO:0000256" key="1">
    <source>
        <dbReference type="SAM" id="SignalP"/>
    </source>
</evidence>
<proteinExistence type="predicted"/>
<dbReference type="GO" id="GO:0005802">
    <property type="term" value="C:trans-Golgi network"/>
    <property type="evidence" value="ECO:0007669"/>
    <property type="project" value="InterPro"/>
</dbReference>
<organism evidence="2 3">
    <name type="scientific">Eleutherodactylus coqui</name>
    <name type="common">Puerto Rican coqui</name>
    <dbReference type="NCBI Taxonomy" id="57060"/>
    <lineage>
        <taxon>Eukaryota</taxon>
        <taxon>Metazoa</taxon>
        <taxon>Chordata</taxon>
        <taxon>Craniata</taxon>
        <taxon>Vertebrata</taxon>
        <taxon>Euteleostomi</taxon>
        <taxon>Amphibia</taxon>
        <taxon>Batrachia</taxon>
        <taxon>Anura</taxon>
        <taxon>Neobatrachia</taxon>
        <taxon>Hyloidea</taxon>
        <taxon>Eleutherodactylidae</taxon>
        <taxon>Eleutherodactylinae</taxon>
        <taxon>Eleutherodactylus</taxon>
        <taxon>Eleutherodactylus</taxon>
    </lineage>
</organism>
<comment type="caution">
    <text evidence="2">The sequence shown here is derived from an EMBL/GenBank/DDBJ whole genome shotgun (WGS) entry which is preliminary data.</text>
</comment>
<feature type="chain" id="PRO_5035204892" evidence="1">
    <location>
        <begin position="23"/>
        <end position="200"/>
    </location>
</feature>
<dbReference type="Proteomes" id="UP000770717">
    <property type="component" value="Unassembled WGS sequence"/>
</dbReference>
<sequence length="200" mass="23124">MYNLHLMHLQLLYVLLSIQALSYTPVDVINSSEQTQNDIRRFLSSAGLQGLVQEGTMTSLCIAMTERQQRSVTVDFRDGQPELVNAVSNRFCENWMQVFINSYDGGSPFLFRQKLENFKLKVIQDMNNLKRLIRQAESSHYALFRCYNFLKNCGNDDLLLQIVKVEHTEMPEARSVVQVLEEFIHEEGFSVHYSKPPNPS</sequence>
<gene>
    <name evidence="2" type="ORF">GDO78_022419</name>
</gene>
<feature type="signal peptide" evidence="1">
    <location>
        <begin position="1"/>
        <end position="22"/>
    </location>
</feature>
<dbReference type="OrthoDB" id="20238at2759"/>
<dbReference type="Pfam" id="PF15053">
    <property type="entry name" value="Njmu-R1"/>
    <property type="match status" value="1"/>
</dbReference>
<accession>A0A8J6EG49</accession>
<evidence type="ECO:0000313" key="2">
    <source>
        <dbReference type="EMBL" id="KAG9468582.1"/>
    </source>
</evidence>
<dbReference type="PANTHER" id="PTHR14416:SF2">
    <property type="entry name" value="PROTEIN NJMU-R1"/>
    <property type="match status" value="1"/>
</dbReference>
<keyword evidence="3" id="KW-1185">Reference proteome</keyword>
<dbReference type="PANTHER" id="PTHR14416">
    <property type="entry name" value="PROTEIN NJMU-R1"/>
    <property type="match status" value="1"/>
</dbReference>
<keyword evidence="1" id="KW-0732">Signal</keyword>